<dbReference type="GO" id="GO:0005739">
    <property type="term" value="C:mitochondrion"/>
    <property type="evidence" value="ECO:0007669"/>
    <property type="project" value="UniProtKB-SubCell"/>
</dbReference>
<dbReference type="OrthoDB" id="5919182at2759"/>
<keyword evidence="5" id="KW-0687">Ribonucleoprotein</keyword>
<evidence type="ECO:0000256" key="7">
    <source>
        <dbReference type="ARBA" id="ARBA00035369"/>
    </source>
</evidence>
<dbReference type="RefSeq" id="XP_013407055.1">
    <property type="nucleotide sequence ID" value="XM_013551601.2"/>
</dbReference>
<dbReference type="FunCoup" id="A0A1S3J9H5">
    <property type="interactions" value="1255"/>
</dbReference>
<dbReference type="SMART" id="SM00916">
    <property type="entry name" value="L51_S25_CI-B8"/>
    <property type="match status" value="1"/>
</dbReference>
<dbReference type="Gene3D" id="3.40.30.10">
    <property type="entry name" value="Glutaredoxin"/>
    <property type="match status" value="1"/>
</dbReference>
<accession>A0A1S3J9H5</accession>
<reference evidence="10" key="1">
    <citation type="submission" date="2025-08" db="UniProtKB">
        <authorList>
            <consortium name="RefSeq"/>
        </authorList>
    </citation>
    <scope>IDENTIFICATION</scope>
    <source>
        <tissue evidence="10">Gonads</tissue>
    </source>
</reference>
<name>A0A1S3J9H5_LINAN</name>
<keyword evidence="9" id="KW-1185">Reference proteome</keyword>
<dbReference type="GO" id="GO:0005840">
    <property type="term" value="C:ribosome"/>
    <property type="evidence" value="ECO:0007669"/>
    <property type="project" value="UniProtKB-KW"/>
</dbReference>
<gene>
    <name evidence="10" type="primary">LOC106171313</name>
</gene>
<evidence type="ECO:0000256" key="3">
    <source>
        <dbReference type="ARBA" id="ARBA00022980"/>
    </source>
</evidence>
<dbReference type="InterPro" id="IPR040049">
    <property type="entry name" value="Ribosomal_mS25/mL61"/>
</dbReference>
<dbReference type="InterPro" id="IPR036249">
    <property type="entry name" value="Thioredoxin-like_sf"/>
</dbReference>
<protein>
    <recommendedName>
        <fullName evidence="6">Small ribosomal subunit protein mS25</fullName>
    </recommendedName>
    <alternativeName>
        <fullName evidence="7">28S ribosomal protein S25, mitochondrial</fullName>
    </alternativeName>
</protein>
<keyword evidence="3 10" id="KW-0689">Ribosomal protein</keyword>
<comment type="similarity">
    <text evidence="2">Belongs to the mitochondrion-specific ribosomal protein mS25 family.</text>
</comment>
<dbReference type="GO" id="GO:1990904">
    <property type="term" value="C:ribonucleoprotein complex"/>
    <property type="evidence" value="ECO:0007669"/>
    <property type="project" value="UniProtKB-KW"/>
</dbReference>
<evidence type="ECO:0000313" key="9">
    <source>
        <dbReference type="Proteomes" id="UP000085678"/>
    </source>
</evidence>
<dbReference type="GeneID" id="106171313"/>
<dbReference type="SUPFAM" id="SSF52833">
    <property type="entry name" value="Thioredoxin-like"/>
    <property type="match status" value="1"/>
</dbReference>
<evidence type="ECO:0000259" key="8">
    <source>
        <dbReference type="SMART" id="SM00916"/>
    </source>
</evidence>
<proteinExistence type="inferred from homology"/>
<comment type="subcellular location">
    <subcellularLocation>
        <location evidence="1">Mitochondrion</location>
    </subcellularLocation>
</comment>
<evidence type="ECO:0000256" key="6">
    <source>
        <dbReference type="ARBA" id="ARBA00035139"/>
    </source>
</evidence>
<dbReference type="Proteomes" id="UP000085678">
    <property type="component" value="Unplaced"/>
</dbReference>
<evidence type="ECO:0000313" key="10">
    <source>
        <dbReference type="RefSeq" id="XP_013407055.1"/>
    </source>
</evidence>
<dbReference type="PANTHER" id="PTHR13274:SF2">
    <property type="entry name" value="SMALL RIBOSOMAL SUBUNIT PROTEIN MS25"/>
    <property type="match status" value="1"/>
</dbReference>
<dbReference type="AlphaFoldDB" id="A0A1S3J9H5"/>
<dbReference type="InParanoid" id="A0A1S3J9H5"/>
<dbReference type="PANTHER" id="PTHR13274">
    <property type="entry name" value="MITOCHONDRIAL RIBOSOMAL PROTEIN S25"/>
    <property type="match status" value="1"/>
</dbReference>
<evidence type="ECO:0000256" key="4">
    <source>
        <dbReference type="ARBA" id="ARBA00023128"/>
    </source>
</evidence>
<feature type="domain" description="Ribosomal protein/NADH dehydrogenase" evidence="8">
    <location>
        <begin position="38"/>
        <end position="110"/>
    </location>
</feature>
<dbReference type="GO" id="GO:0003735">
    <property type="term" value="F:structural constituent of ribosome"/>
    <property type="evidence" value="ECO:0007669"/>
    <property type="project" value="InterPro"/>
</dbReference>
<dbReference type="STRING" id="7574.A0A1S3J9H5"/>
<evidence type="ECO:0000256" key="5">
    <source>
        <dbReference type="ARBA" id="ARBA00023274"/>
    </source>
</evidence>
<dbReference type="InterPro" id="IPR007741">
    <property type="entry name" value="Ribosomal_mL43/mS25/NADH_DH"/>
</dbReference>
<evidence type="ECO:0000256" key="2">
    <source>
        <dbReference type="ARBA" id="ARBA00008046"/>
    </source>
</evidence>
<sequence length="172" mass="19992">MPFLKGRAAIRRSLNYLKSGNLRIRKGVRTMIIHYNVDEKNSTGLKQIVFWHIPQIRYQNPQVQIAIFKNMTPIPCIRCLIDDGSEMVIDTDSKTKDEIMAHMDLVIGIPQRERREFEERALRSNISPKFGFDCPRWCICEVPGQVPCPGYEPLPEHLTGKWRIKQAENDLD</sequence>
<keyword evidence="4" id="KW-0496">Mitochondrion</keyword>
<evidence type="ECO:0000256" key="1">
    <source>
        <dbReference type="ARBA" id="ARBA00004173"/>
    </source>
</evidence>
<dbReference type="KEGG" id="lak:106171313"/>
<organism evidence="9 10">
    <name type="scientific">Lingula anatina</name>
    <name type="common">Brachiopod</name>
    <name type="synonym">Lingula unguis</name>
    <dbReference type="NCBI Taxonomy" id="7574"/>
    <lineage>
        <taxon>Eukaryota</taxon>
        <taxon>Metazoa</taxon>
        <taxon>Spiralia</taxon>
        <taxon>Lophotrochozoa</taxon>
        <taxon>Brachiopoda</taxon>
        <taxon>Linguliformea</taxon>
        <taxon>Lingulata</taxon>
        <taxon>Lingulida</taxon>
        <taxon>Linguloidea</taxon>
        <taxon>Lingulidae</taxon>
        <taxon>Lingula</taxon>
    </lineage>
</organism>
<dbReference type="Pfam" id="PF05047">
    <property type="entry name" value="L51_S25_CI-B8"/>
    <property type="match status" value="1"/>
</dbReference>